<feature type="transmembrane region" description="Helical" evidence="1">
    <location>
        <begin position="180"/>
        <end position="198"/>
    </location>
</feature>
<dbReference type="CDD" id="cd03392">
    <property type="entry name" value="PAP2_like_2"/>
    <property type="match status" value="1"/>
</dbReference>
<keyword evidence="1" id="KW-0472">Membrane</keyword>
<accession>A0A240C486</accession>
<dbReference type="SMART" id="SM00014">
    <property type="entry name" value="acidPPc"/>
    <property type="match status" value="1"/>
</dbReference>
<feature type="transmembrane region" description="Helical" evidence="1">
    <location>
        <begin position="7"/>
        <end position="27"/>
    </location>
</feature>
<reference evidence="3" key="4">
    <citation type="submission" date="2024-05" db="EMBL/GenBank/DDBJ databases">
        <authorList>
            <person name="Sun Q."/>
            <person name="Sedlacek I."/>
        </authorList>
    </citation>
    <scope>NUCLEOTIDE SEQUENCE</scope>
    <source>
        <strain evidence="3">CCM 4175</strain>
    </source>
</reference>
<dbReference type="RefSeq" id="WP_095117012.1">
    <property type="nucleotide sequence ID" value="NZ_BMCB01000011.1"/>
</dbReference>
<dbReference type="Gene3D" id="1.20.144.10">
    <property type="entry name" value="Phosphatidic acid phosphatase type 2/haloperoxidase"/>
    <property type="match status" value="2"/>
</dbReference>
<reference evidence="6" key="3">
    <citation type="journal article" date="2019" name="Int. J. Syst. Evol. Microbiol.">
        <title>The Global Catalogue of Microorganisms (GCM) 10K type strain sequencing project: providing services to taxonomists for standard genome sequencing and annotation.</title>
        <authorList>
            <consortium name="The Broad Institute Genomics Platform"/>
            <consortium name="The Broad Institute Genome Sequencing Center for Infectious Disease"/>
            <person name="Wu L."/>
            <person name="Ma J."/>
        </authorList>
    </citation>
    <scope>NUCLEOTIDE SEQUENCE [LARGE SCALE GENOMIC DNA]</scope>
    <source>
        <strain evidence="6">CCM 4175</strain>
    </source>
</reference>
<reference evidence="4 5" key="2">
    <citation type="submission" date="2017-06" db="EMBL/GenBank/DDBJ databases">
        <authorList>
            <consortium name="Pathogen Informatics"/>
        </authorList>
    </citation>
    <scope>NUCLEOTIDE SEQUENCE [LARGE SCALE GENOMIC DNA]</scope>
    <source>
        <strain evidence="4 5">NCTC13833</strain>
    </source>
</reference>
<dbReference type="AlphaFoldDB" id="A0A240C486"/>
<dbReference type="Proteomes" id="UP000243706">
    <property type="component" value="Chromosome 1"/>
</dbReference>
<feature type="transmembrane region" description="Helical" evidence="1">
    <location>
        <begin position="125"/>
        <end position="146"/>
    </location>
</feature>
<dbReference type="GO" id="GO:0050380">
    <property type="term" value="F:undecaprenyl-diphosphatase activity"/>
    <property type="evidence" value="ECO:0007669"/>
    <property type="project" value="UniProtKB-EC"/>
</dbReference>
<proteinExistence type="predicted"/>
<organism evidence="4 5">
    <name type="scientific">Staphylococcus muscae</name>
    <dbReference type="NCBI Taxonomy" id="1294"/>
    <lineage>
        <taxon>Bacteria</taxon>
        <taxon>Bacillati</taxon>
        <taxon>Bacillota</taxon>
        <taxon>Bacilli</taxon>
        <taxon>Bacillales</taxon>
        <taxon>Staphylococcaceae</taxon>
        <taxon>Staphylococcus</taxon>
    </lineage>
</organism>
<dbReference type="EMBL" id="BMCB01000011">
    <property type="protein sequence ID" value="GGA93782.1"/>
    <property type="molecule type" value="Genomic_DNA"/>
</dbReference>
<reference evidence="3" key="1">
    <citation type="journal article" date="2014" name="Int. J. Syst. Evol. Microbiol.">
        <title>Complete genome of a new Firmicutes species belonging to the dominant human colonic microbiota ('Ruminococcus bicirculans') reveals two chromosomes and a selective capacity to utilize plant glucans.</title>
        <authorList>
            <consortium name="NISC Comparative Sequencing Program"/>
            <person name="Wegmann U."/>
            <person name="Louis P."/>
            <person name="Goesmann A."/>
            <person name="Henrissat B."/>
            <person name="Duncan S.H."/>
            <person name="Flint H.J."/>
        </authorList>
    </citation>
    <scope>NUCLEOTIDE SEQUENCE</scope>
    <source>
        <strain evidence="3">CCM 4175</strain>
    </source>
</reference>
<dbReference type="EC" id="3.6.1.27" evidence="4"/>
<evidence type="ECO:0000313" key="6">
    <source>
        <dbReference type="Proteomes" id="UP000652995"/>
    </source>
</evidence>
<keyword evidence="4" id="KW-0378">Hydrolase</keyword>
<dbReference type="OrthoDB" id="9789113at2"/>
<feature type="transmembrane region" description="Helical" evidence="1">
    <location>
        <begin position="84"/>
        <end position="105"/>
    </location>
</feature>
<feature type="transmembrane region" description="Helical" evidence="1">
    <location>
        <begin position="153"/>
        <end position="174"/>
    </location>
</feature>
<keyword evidence="1" id="KW-1133">Transmembrane helix</keyword>
<keyword evidence="1" id="KW-0812">Transmembrane</keyword>
<dbReference type="Pfam" id="PF01569">
    <property type="entry name" value="PAP2"/>
    <property type="match status" value="1"/>
</dbReference>
<keyword evidence="6" id="KW-1185">Reference proteome</keyword>
<evidence type="ECO:0000256" key="1">
    <source>
        <dbReference type="SAM" id="Phobius"/>
    </source>
</evidence>
<feature type="transmembrane region" description="Helical" evidence="1">
    <location>
        <begin position="47"/>
        <end position="75"/>
    </location>
</feature>
<dbReference type="Proteomes" id="UP000652995">
    <property type="component" value="Unassembled WGS sequence"/>
</dbReference>
<dbReference type="SUPFAM" id="SSF48317">
    <property type="entry name" value="Acid phosphatase/Vanadium-dependent haloperoxidase"/>
    <property type="match status" value="1"/>
</dbReference>
<dbReference type="KEGG" id="smus:C7J88_02835"/>
<sequence>MTQSKKILCMFVYSSLFLLIAYLHNASIGKWIDTHVYDFIFTSHSNVMTVIFLTVTYIGEVIGMVVLTIIIVALLTKYQYHSEALFLALTMILAGLSNPILKHIFNRERPDTMRLIDISGLSFPSGHAMGSTAFFGSICFIALRILKGKSKSFVIALSIIMILLICASRIYLGVHYPTDILAGILGGLFFLTLTQIILRKPLNLS</sequence>
<dbReference type="InterPro" id="IPR036938">
    <property type="entry name" value="PAP2/HPO_sf"/>
</dbReference>
<protein>
    <submittedName>
        <fullName evidence="3">Phosphatase PAP2 family protein</fullName>
    </submittedName>
    <submittedName>
        <fullName evidence="4">Phospholipid phosphatase</fullName>
        <ecNumber evidence="4">3.6.1.27</ecNumber>
    </submittedName>
</protein>
<name>A0A240C486_9STAP</name>
<evidence type="ECO:0000313" key="4">
    <source>
        <dbReference type="EMBL" id="SNW02725.1"/>
    </source>
</evidence>
<feature type="domain" description="Phosphatidic acid phosphatase type 2/haloperoxidase" evidence="2">
    <location>
        <begin position="84"/>
        <end position="195"/>
    </location>
</feature>
<gene>
    <name evidence="4" type="primary">ybjG</name>
    <name evidence="3" type="ORF">GCM10007183_17510</name>
    <name evidence="4" type="ORF">SAMEA4412661_01224</name>
</gene>
<evidence type="ECO:0000259" key="2">
    <source>
        <dbReference type="SMART" id="SM00014"/>
    </source>
</evidence>
<dbReference type="InterPro" id="IPR000326">
    <property type="entry name" value="PAP2/HPO"/>
</dbReference>
<evidence type="ECO:0000313" key="5">
    <source>
        <dbReference type="Proteomes" id="UP000243706"/>
    </source>
</evidence>
<dbReference type="PANTHER" id="PTHR14969">
    <property type="entry name" value="SPHINGOSINE-1-PHOSPHATE PHOSPHOHYDROLASE"/>
    <property type="match status" value="1"/>
</dbReference>
<dbReference type="EMBL" id="LT906464">
    <property type="protein sequence ID" value="SNW02725.1"/>
    <property type="molecule type" value="Genomic_DNA"/>
</dbReference>
<dbReference type="PANTHER" id="PTHR14969:SF13">
    <property type="entry name" value="AT30094P"/>
    <property type="match status" value="1"/>
</dbReference>
<evidence type="ECO:0000313" key="3">
    <source>
        <dbReference type="EMBL" id="GGA93782.1"/>
    </source>
</evidence>